<proteinExistence type="predicted"/>
<organism evidence="1 2">
    <name type="scientific">Lojkania enalia</name>
    <dbReference type="NCBI Taxonomy" id="147567"/>
    <lineage>
        <taxon>Eukaryota</taxon>
        <taxon>Fungi</taxon>
        <taxon>Dikarya</taxon>
        <taxon>Ascomycota</taxon>
        <taxon>Pezizomycotina</taxon>
        <taxon>Dothideomycetes</taxon>
        <taxon>Pleosporomycetidae</taxon>
        <taxon>Pleosporales</taxon>
        <taxon>Pleosporales incertae sedis</taxon>
        <taxon>Lojkania</taxon>
    </lineage>
</organism>
<accession>A0A9P4KFJ0</accession>
<keyword evidence="2" id="KW-1185">Reference proteome</keyword>
<dbReference type="AlphaFoldDB" id="A0A9P4KFJ0"/>
<name>A0A9P4KFJ0_9PLEO</name>
<evidence type="ECO:0000313" key="1">
    <source>
        <dbReference type="EMBL" id="KAF2267680.1"/>
    </source>
</evidence>
<comment type="caution">
    <text evidence="1">The sequence shown here is derived from an EMBL/GenBank/DDBJ whole genome shotgun (WGS) entry which is preliminary data.</text>
</comment>
<reference evidence="2" key="1">
    <citation type="journal article" date="2020" name="Stud. Mycol.">
        <title>101 Dothideomycetes genomes: A test case for predicting lifestyles and emergence of pathogens.</title>
        <authorList>
            <person name="Haridas S."/>
            <person name="Albert R."/>
            <person name="Binder M."/>
            <person name="Bloem J."/>
            <person name="LaButti K."/>
            <person name="Salamov A."/>
            <person name="Andreopoulos B."/>
            <person name="Baker S."/>
            <person name="Barry K."/>
            <person name="Bills G."/>
            <person name="Bluhm B."/>
            <person name="Cannon C."/>
            <person name="Castanera R."/>
            <person name="Culley D."/>
            <person name="Daum C."/>
            <person name="Ezra D."/>
            <person name="Gonzalez J."/>
            <person name="Henrissat B."/>
            <person name="Kuo A."/>
            <person name="Liang C."/>
            <person name="Lipzen A."/>
            <person name="Lutzoni F."/>
            <person name="Magnuson J."/>
            <person name="Mondo S."/>
            <person name="Nolan M."/>
            <person name="Ohm R."/>
            <person name="Pangilinan J."/>
            <person name="Park H.-J."/>
            <person name="Ramirez L."/>
            <person name="Alfaro M."/>
            <person name="Sun H."/>
            <person name="Tritt A."/>
            <person name="Yoshinaga Y."/>
            <person name="Zwiers L.-H."/>
            <person name="Turgeon B."/>
            <person name="Goodwin S."/>
            <person name="Spatafora J."/>
            <person name="Crous P."/>
            <person name="Grigoriev I."/>
        </authorList>
    </citation>
    <scope>NUCLEOTIDE SEQUENCE [LARGE SCALE GENOMIC DNA]</scope>
    <source>
        <strain evidence="2">CBS 304.66</strain>
    </source>
</reference>
<protein>
    <submittedName>
        <fullName evidence="1">Uncharacterized protein</fullName>
    </submittedName>
</protein>
<dbReference type="Proteomes" id="UP000800093">
    <property type="component" value="Unassembled WGS sequence"/>
</dbReference>
<sequence>MVRTTKRLVRLVFVSVMSLLLWPALAILAALRRVHRHPAVSTTSTSSERFVWVPTHGTPLCYPSSLLSPLTSVAGAPVTCFPLPSRKAGPGGAQQPANSPVNA</sequence>
<gene>
    <name evidence="1" type="ORF">CC78DRAFT_577060</name>
</gene>
<dbReference type="EMBL" id="ML986590">
    <property type="protein sequence ID" value="KAF2267680.1"/>
    <property type="molecule type" value="Genomic_DNA"/>
</dbReference>
<evidence type="ECO:0000313" key="2">
    <source>
        <dbReference type="Proteomes" id="UP000800093"/>
    </source>
</evidence>